<feature type="non-terminal residue" evidence="1">
    <location>
        <position position="119"/>
    </location>
</feature>
<protein>
    <submittedName>
        <fullName evidence="1">Uncharacterized protein</fullName>
    </submittedName>
</protein>
<organism evidence="1 2">
    <name type="scientific">Brenthis ino</name>
    <name type="common">lesser marbled fritillary</name>
    <dbReference type="NCBI Taxonomy" id="405034"/>
    <lineage>
        <taxon>Eukaryota</taxon>
        <taxon>Metazoa</taxon>
        <taxon>Ecdysozoa</taxon>
        <taxon>Arthropoda</taxon>
        <taxon>Hexapoda</taxon>
        <taxon>Insecta</taxon>
        <taxon>Pterygota</taxon>
        <taxon>Neoptera</taxon>
        <taxon>Endopterygota</taxon>
        <taxon>Lepidoptera</taxon>
        <taxon>Glossata</taxon>
        <taxon>Ditrysia</taxon>
        <taxon>Papilionoidea</taxon>
        <taxon>Nymphalidae</taxon>
        <taxon>Heliconiinae</taxon>
        <taxon>Argynnini</taxon>
        <taxon>Brenthis</taxon>
    </lineage>
</organism>
<dbReference type="EMBL" id="OV170222">
    <property type="protein sequence ID" value="CAH0721137.1"/>
    <property type="molecule type" value="Genomic_DNA"/>
</dbReference>
<keyword evidence="2" id="KW-1185">Reference proteome</keyword>
<sequence>MSINAHPKINKHPGEREGGVLVRIDCPDGVVPNMYGCTSGGPELEPQVGPCLDIEPFYHENPNNCSKLRSQRISTPYLGEHLKPSVLCLISHRSYLIIVPSEFNSNRDSESARCVYANT</sequence>
<dbReference type="AlphaFoldDB" id="A0A8J9VXU2"/>
<evidence type="ECO:0000313" key="2">
    <source>
        <dbReference type="Proteomes" id="UP000838878"/>
    </source>
</evidence>
<proteinExistence type="predicted"/>
<gene>
    <name evidence="1" type="ORF">BINO364_LOCUS7277</name>
</gene>
<dbReference type="Proteomes" id="UP000838878">
    <property type="component" value="Chromosome 2"/>
</dbReference>
<accession>A0A8J9VXU2</accession>
<reference evidence="1" key="1">
    <citation type="submission" date="2021-12" db="EMBL/GenBank/DDBJ databases">
        <authorList>
            <person name="Martin H S."/>
        </authorList>
    </citation>
    <scope>NUCLEOTIDE SEQUENCE</scope>
</reference>
<name>A0A8J9VXU2_9NEOP</name>
<evidence type="ECO:0000313" key="1">
    <source>
        <dbReference type="EMBL" id="CAH0721137.1"/>
    </source>
</evidence>